<name>N1Q890_PSEFD</name>
<dbReference type="GeneID" id="19339811"/>
<dbReference type="GO" id="GO:0008843">
    <property type="term" value="F:endochitinase activity"/>
    <property type="evidence" value="ECO:0007669"/>
    <property type="project" value="UniProtKB-EC"/>
</dbReference>
<evidence type="ECO:0000256" key="19">
    <source>
        <dbReference type="PIRSR" id="PIRSR037299-2"/>
    </source>
</evidence>
<dbReference type="GO" id="GO:0009277">
    <property type="term" value="C:fungal-type cell wall"/>
    <property type="evidence" value="ECO:0007669"/>
    <property type="project" value="TreeGrafter"/>
</dbReference>
<evidence type="ECO:0000256" key="16">
    <source>
        <dbReference type="ARBA" id="ARBA00093308"/>
    </source>
</evidence>
<feature type="active site" description="Proton donor" evidence="18">
    <location>
        <position position="126"/>
    </location>
</feature>
<evidence type="ECO:0000313" key="24">
    <source>
        <dbReference type="Proteomes" id="UP000016932"/>
    </source>
</evidence>
<protein>
    <recommendedName>
        <fullName evidence="17">Crh-like protein</fullName>
        <ecNumber evidence="17">3.2.-.-</ecNumber>
    </recommendedName>
</protein>
<keyword evidence="12" id="KW-0449">Lipoprotein</keyword>
<dbReference type="EC" id="3.2.-.-" evidence="17"/>
<dbReference type="RefSeq" id="XP_007920024.1">
    <property type="nucleotide sequence ID" value="XM_007921833.1"/>
</dbReference>
<dbReference type="OrthoDB" id="4781at2759"/>
<dbReference type="FunFam" id="2.60.120.200:FF:000152">
    <property type="entry name" value="Cell wall glucanase"/>
    <property type="match status" value="1"/>
</dbReference>
<accession>N1Q890</accession>
<dbReference type="InterPro" id="IPR050546">
    <property type="entry name" value="Glycosyl_Hydrlase_16"/>
</dbReference>
<dbReference type="Proteomes" id="UP000016932">
    <property type="component" value="Unassembled WGS sequence"/>
</dbReference>
<feature type="domain" description="GH16" evidence="22">
    <location>
        <begin position="10"/>
        <end position="241"/>
    </location>
</feature>
<feature type="chain" id="PRO_5004109641" description="Crh-like protein" evidence="21">
    <location>
        <begin position="21"/>
        <end position="405"/>
    </location>
</feature>
<dbReference type="VEuPathDB" id="FungiDB:MYCFIDRAFT_48236"/>
<evidence type="ECO:0000256" key="12">
    <source>
        <dbReference type="ARBA" id="ARBA00023288"/>
    </source>
</evidence>
<evidence type="ECO:0000256" key="8">
    <source>
        <dbReference type="ARBA" id="ARBA00022801"/>
    </source>
</evidence>
<feature type="signal peptide" evidence="21">
    <location>
        <begin position="1"/>
        <end position="20"/>
    </location>
</feature>
<dbReference type="InterPro" id="IPR013320">
    <property type="entry name" value="ConA-like_dom_sf"/>
</dbReference>
<evidence type="ECO:0000256" key="17">
    <source>
        <dbReference type="PIRNR" id="PIRNR037299"/>
    </source>
</evidence>
<feature type="active site" description="Nucleophile" evidence="18">
    <location>
        <position position="122"/>
    </location>
</feature>
<keyword evidence="9 17" id="KW-0472">Membrane</keyword>
<sequence length="405" mass="42058">MRFSNAAAAVVAASLPIALAQTFTDCDPTNTTCPADTGLPSTSYTADFTQGSSANASWSGAAYTTVEYGDKGAVFTIEKSGQAPTIQTDFYIFFGRVDVTMKAAAGTGIVSSIVLESDDLDEIDWEFIGGDSGHVQSNFYGKGNTTSYDRVIYHKVSDVQNTWHTYSVDWTKDKLDFLIDGSVVRTLKYSDPLAVYGKNYPQTPMQLKLGNWAGGDSANNGTVEWAGGKTDFSQGPFNMYVKKVEITNYNPACSYKYGDKSGSYESIEIISTGESCSAASASATGSATASDTAKTTATVAPTSSHSVENIAQTDKSVLSTVTGSAYSTNSASISALNSGLPTGTGATAPTQVPNPSAGINGTAGTGSGFVPAPTSSPESSTGGAAIHSVLTIVSLLSVLLGFWML</sequence>
<keyword evidence="7 21" id="KW-0732">Signal</keyword>
<dbReference type="SUPFAM" id="SSF49899">
    <property type="entry name" value="Concanavalin A-like lectins/glucanases"/>
    <property type="match status" value="1"/>
</dbReference>
<organism evidence="23 24">
    <name type="scientific">Pseudocercospora fijiensis (strain CIRAD86)</name>
    <name type="common">Black leaf streak disease fungus</name>
    <name type="synonym">Mycosphaerella fijiensis</name>
    <dbReference type="NCBI Taxonomy" id="383855"/>
    <lineage>
        <taxon>Eukaryota</taxon>
        <taxon>Fungi</taxon>
        <taxon>Dikarya</taxon>
        <taxon>Ascomycota</taxon>
        <taxon>Pezizomycotina</taxon>
        <taxon>Dothideomycetes</taxon>
        <taxon>Dothideomycetidae</taxon>
        <taxon>Mycosphaerellales</taxon>
        <taxon>Mycosphaerellaceae</taxon>
        <taxon>Pseudocercospora</taxon>
    </lineage>
</organism>
<dbReference type="eggNOG" id="ENOG502QQ71">
    <property type="taxonomic scope" value="Eukaryota"/>
</dbReference>
<dbReference type="HOGENOM" id="CLU_027506_3_2_1"/>
<evidence type="ECO:0000256" key="13">
    <source>
        <dbReference type="ARBA" id="ARBA00023295"/>
    </source>
</evidence>
<dbReference type="Gene3D" id="2.60.120.200">
    <property type="match status" value="1"/>
</dbReference>
<evidence type="ECO:0000256" key="9">
    <source>
        <dbReference type="ARBA" id="ARBA00023136"/>
    </source>
</evidence>
<evidence type="ECO:0000256" key="7">
    <source>
        <dbReference type="ARBA" id="ARBA00022729"/>
    </source>
</evidence>
<evidence type="ECO:0000256" key="1">
    <source>
        <dbReference type="ARBA" id="ARBA00000822"/>
    </source>
</evidence>
<evidence type="ECO:0000256" key="21">
    <source>
        <dbReference type="SAM" id="SignalP"/>
    </source>
</evidence>
<evidence type="ECO:0000313" key="23">
    <source>
        <dbReference type="EMBL" id="EME88016.1"/>
    </source>
</evidence>
<evidence type="ECO:0000256" key="20">
    <source>
        <dbReference type="SAM" id="MobiDB-lite"/>
    </source>
</evidence>
<dbReference type="GO" id="GO:0016757">
    <property type="term" value="F:glycosyltransferase activity"/>
    <property type="evidence" value="ECO:0007669"/>
    <property type="project" value="UniProtKB-KW"/>
</dbReference>
<dbReference type="Pfam" id="PF00722">
    <property type="entry name" value="Glyco_hydro_16"/>
    <property type="match status" value="1"/>
</dbReference>
<dbReference type="PROSITE" id="PS51762">
    <property type="entry name" value="GH16_2"/>
    <property type="match status" value="1"/>
</dbReference>
<dbReference type="InterPro" id="IPR000757">
    <property type="entry name" value="Beta-glucanase-like"/>
</dbReference>
<evidence type="ECO:0000256" key="2">
    <source>
        <dbReference type="ARBA" id="ARBA00004196"/>
    </source>
</evidence>
<keyword evidence="14" id="KW-0961">Cell wall biogenesis/degradation</keyword>
<evidence type="ECO:0000256" key="15">
    <source>
        <dbReference type="ARBA" id="ARBA00038074"/>
    </source>
</evidence>
<comment type="function">
    <text evidence="16">Dual chitinase/transglycosylase that plays a role in cell wall architecture. Chitinase and transglycosylase activities are coupled. Required for the polysaccharide cross-linking at the septa and the cell wall. More specifically, transfers chitin to 1,6-beta-glucan in the cell wall.</text>
</comment>
<comment type="similarity">
    <text evidence="15">Belongs to the glycosyl hydrolase 16 family. CRH1 subfamily.</text>
</comment>
<keyword evidence="4" id="KW-0336">GPI-anchor</keyword>
<evidence type="ECO:0000256" key="10">
    <source>
        <dbReference type="ARBA" id="ARBA00023157"/>
    </source>
</evidence>
<evidence type="ECO:0000256" key="6">
    <source>
        <dbReference type="ARBA" id="ARBA00022679"/>
    </source>
</evidence>
<dbReference type="STRING" id="383855.N1Q890"/>
<evidence type="ECO:0000256" key="14">
    <source>
        <dbReference type="ARBA" id="ARBA00023316"/>
    </source>
</evidence>
<feature type="region of interest" description="Disordered" evidence="20">
    <location>
        <begin position="344"/>
        <end position="381"/>
    </location>
</feature>
<dbReference type="PANTHER" id="PTHR10963:SF68">
    <property type="entry name" value="GLYCOSIDASE CRH1-RELATED"/>
    <property type="match status" value="1"/>
</dbReference>
<evidence type="ECO:0000256" key="4">
    <source>
        <dbReference type="ARBA" id="ARBA00022622"/>
    </source>
</evidence>
<dbReference type="PANTHER" id="PTHR10963">
    <property type="entry name" value="GLYCOSYL HYDROLASE-RELATED"/>
    <property type="match status" value="1"/>
</dbReference>
<dbReference type="GO" id="GO:0098552">
    <property type="term" value="C:side of membrane"/>
    <property type="evidence" value="ECO:0007669"/>
    <property type="project" value="UniProtKB-KW"/>
</dbReference>
<evidence type="ECO:0000256" key="3">
    <source>
        <dbReference type="ARBA" id="ARBA00004589"/>
    </source>
</evidence>
<keyword evidence="6" id="KW-0808">Transferase</keyword>
<dbReference type="PIRSF" id="PIRSF037299">
    <property type="entry name" value="Glycosidase_CRH1_prd"/>
    <property type="match status" value="1"/>
</dbReference>
<dbReference type="GO" id="GO:0031505">
    <property type="term" value="P:fungal-type cell wall organization"/>
    <property type="evidence" value="ECO:0007669"/>
    <property type="project" value="TreeGrafter"/>
</dbReference>
<comment type="catalytic activity">
    <reaction evidence="1">
        <text>Random endo-hydrolysis of N-acetyl-beta-D-glucosaminide (1-&gt;4)-beta-linkages in chitin and chitodextrins.</text>
        <dbReference type="EC" id="3.2.1.14"/>
    </reaction>
</comment>
<keyword evidence="10 19" id="KW-1015">Disulfide bond</keyword>
<reference evidence="23 24" key="1">
    <citation type="journal article" date="2012" name="PLoS Pathog.">
        <title>Diverse lifestyles and strategies of plant pathogenesis encoded in the genomes of eighteen Dothideomycetes fungi.</title>
        <authorList>
            <person name="Ohm R.A."/>
            <person name="Feau N."/>
            <person name="Henrissat B."/>
            <person name="Schoch C.L."/>
            <person name="Horwitz B.A."/>
            <person name="Barry K.W."/>
            <person name="Condon B.J."/>
            <person name="Copeland A.C."/>
            <person name="Dhillon B."/>
            <person name="Glaser F."/>
            <person name="Hesse C.N."/>
            <person name="Kosti I."/>
            <person name="LaButti K."/>
            <person name="Lindquist E.A."/>
            <person name="Lucas S."/>
            <person name="Salamov A.A."/>
            <person name="Bradshaw R.E."/>
            <person name="Ciuffetti L."/>
            <person name="Hamelin R.C."/>
            <person name="Kema G.H.J."/>
            <person name="Lawrence C."/>
            <person name="Scott J.A."/>
            <person name="Spatafora J.W."/>
            <person name="Turgeon B.G."/>
            <person name="de Wit P.J.G.M."/>
            <person name="Zhong S."/>
            <person name="Goodwin S.B."/>
            <person name="Grigoriev I.V."/>
        </authorList>
    </citation>
    <scope>NUCLEOTIDE SEQUENCE [LARGE SCALE GENOMIC DNA]</scope>
    <source>
        <strain evidence="23 24">CIRAD86</strain>
    </source>
</reference>
<comment type="subcellular location">
    <subcellularLocation>
        <location evidence="2">Cell envelope</location>
    </subcellularLocation>
    <subcellularLocation>
        <location evidence="3">Membrane</location>
        <topology evidence="3">Lipid-anchor</topology>
        <topology evidence="3">GPI-anchor</topology>
    </subcellularLocation>
</comment>
<keyword evidence="8 17" id="KW-0378">Hydrolase</keyword>
<dbReference type="CDD" id="cd02183">
    <property type="entry name" value="GH16_fungal_CRH1_transglycosylase"/>
    <property type="match status" value="1"/>
</dbReference>
<evidence type="ECO:0000259" key="22">
    <source>
        <dbReference type="PROSITE" id="PS51762"/>
    </source>
</evidence>
<keyword evidence="24" id="KW-1185">Reference proteome</keyword>
<evidence type="ECO:0000256" key="18">
    <source>
        <dbReference type="PIRSR" id="PIRSR037299-1"/>
    </source>
</evidence>
<feature type="disulfide bond" evidence="19">
    <location>
        <begin position="26"/>
        <end position="33"/>
    </location>
</feature>
<gene>
    <name evidence="23" type="ORF">MYCFIDRAFT_48236</name>
</gene>
<evidence type="ECO:0000256" key="11">
    <source>
        <dbReference type="ARBA" id="ARBA00023180"/>
    </source>
</evidence>
<keyword evidence="5" id="KW-0328">Glycosyltransferase</keyword>
<dbReference type="GO" id="GO:0005975">
    <property type="term" value="P:carbohydrate metabolic process"/>
    <property type="evidence" value="ECO:0007669"/>
    <property type="project" value="InterPro"/>
</dbReference>
<keyword evidence="11" id="KW-0325">Glycoprotein</keyword>
<dbReference type="KEGG" id="pfj:MYCFIDRAFT_48236"/>
<dbReference type="AlphaFoldDB" id="N1Q890"/>
<evidence type="ECO:0000256" key="5">
    <source>
        <dbReference type="ARBA" id="ARBA00022676"/>
    </source>
</evidence>
<dbReference type="EMBL" id="KB446555">
    <property type="protein sequence ID" value="EME88016.1"/>
    <property type="molecule type" value="Genomic_DNA"/>
</dbReference>
<proteinExistence type="inferred from homology"/>
<dbReference type="InterPro" id="IPR017168">
    <property type="entry name" value="CHR-like"/>
</dbReference>
<keyword evidence="13" id="KW-0326">Glycosidase</keyword>